<dbReference type="AlphaFoldDB" id="A0AA37M637"/>
<dbReference type="Gene3D" id="3.10.180.10">
    <property type="entry name" value="2,3-Dihydroxybiphenyl 1,2-Dioxygenase, domain 1"/>
    <property type="match status" value="1"/>
</dbReference>
<sequence>MTLRRETRMGYVYDHLHLRSRDAVAAARFYGEVLGARETGREGGESPSRIILDLGGMRMFIEQAPEGTGPAAVPPNRGIEHIGLRVEDIEATVADLAARGIPLVSGITDVRPGLRIAFFEGPDGVRIEILQRG</sequence>
<comment type="caution">
    <text evidence="3">The sequence shown here is derived from an EMBL/GenBank/DDBJ whole genome shotgun (WGS) entry which is preliminary data.</text>
</comment>
<evidence type="ECO:0000313" key="3">
    <source>
        <dbReference type="EMBL" id="GJD64208.1"/>
    </source>
</evidence>
<dbReference type="PROSITE" id="PS51819">
    <property type="entry name" value="VOC"/>
    <property type="match status" value="1"/>
</dbReference>
<dbReference type="InterPro" id="IPR004360">
    <property type="entry name" value="Glyas_Fos-R_dOase_dom"/>
</dbReference>
<dbReference type="GO" id="GO:0046872">
    <property type="term" value="F:metal ion binding"/>
    <property type="evidence" value="ECO:0007669"/>
    <property type="project" value="UniProtKB-KW"/>
</dbReference>
<keyword evidence="1" id="KW-0479">Metal-binding</keyword>
<dbReference type="PANTHER" id="PTHR43048">
    <property type="entry name" value="METHYLMALONYL-COA EPIMERASE"/>
    <property type="match status" value="1"/>
</dbReference>
<dbReference type="InterPro" id="IPR037523">
    <property type="entry name" value="VOC_core"/>
</dbReference>
<evidence type="ECO:0000256" key="1">
    <source>
        <dbReference type="ARBA" id="ARBA00022723"/>
    </source>
</evidence>
<reference evidence="3" key="2">
    <citation type="submission" date="2021-08" db="EMBL/GenBank/DDBJ databases">
        <authorList>
            <person name="Tani A."/>
            <person name="Ola A."/>
            <person name="Ogura Y."/>
            <person name="Katsura K."/>
            <person name="Hayashi T."/>
        </authorList>
    </citation>
    <scope>NUCLEOTIDE SEQUENCE</scope>
    <source>
        <strain evidence="3">JCM 32048</strain>
    </source>
</reference>
<dbReference type="SUPFAM" id="SSF54593">
    <property type="entry name" value="Glyoxalase/Bleomycin resistance protein/Dihydroxybiphenyl dioxygenase"/>
    <property type="match status" value="1"/>
</dbReference>
<dbReference type="InterPro" id="IPR051785">
    <property type="entry name" value="MMCE/EMCE_epimerase"/>
</dbReference>
<dbReference type="CDD" id="cd06587">
    <property type="entry name" value="VOC"/>
    <property type="match status" value="1"/>
</dbReference>
<protein>
    <recommendedName>
        <fullName evidence="2">VOC domain-containing protein</fullName>
    </recommendedName>
</protein>
<organism evidence="3 4">
    <name type="scientific">Methylobacterium frigidaeris</name>
    <dbReference type="NCBI Taxonomy" id="2038277"/>
    <lineage>
        <taxon>Bacteria</taxon>
        <taxon>Pseudomonadati</taxon>
        <taxon>Pseudomonadota</taxon>
        <taxon>Alphaproteobacteria</taxon>
        <taxon>Hyphomicrobiales</taxon>
        <taxon>Methylobacteriaceae</taxon>
        <taxon>Methylobacterium</taxon>
    </lineage>
</organism>
<accession>A0AA37M637</accession>
<proteinExistence type="predicted"/>
<dbReference type="InterPro" id="IPR029068">
    <property type="entry name" value="Glyas_Bleomycin-R_OHBP_Dase"/>
</dbReference>
<dbReference type="PANTHER" id="PTHR43048:SF5">
    <property type="entry name" value="BLR5325 PROTEIN"/>
    <property type="match status" value="1"/>
</dbReference>
<dbReference type="RefSeq" id="WP_309296459.1">
    <property type="nucleotide sequence ID" value="NZ_BPQJ01000022.1"/>
</dbReference>
<feature type="domain" description="VOC" evidence="2">
    <location>
        <begin position="12"/>
        <end position="132"/>
    </location>
</feature>
<reference evidence="3" key="1">
    <citation type="journal article" date="2016" name="Front. Microbiol.">
        <title>Genome Sequence of the Piezophilic, Mesophilic Sulfate-Reducing Bacterium Desulfovibrio indicus J2T.</title>
        <authorList>
            <person name="Cao J."/>
            <person name="Maignien L."/>
            <person name="Shao Z."/>
            <person name="Alain K."/>
            <person name="Jebbar M."/>
        </authorList>
    </citation>
    <scope>NUCLEOTIDE SEQUENCE</scope>
    <source>
        <strain evidence="3">JCM 32048</strain>
    </source>
</reference>
<evidence type="ECO:0000313" key="4">
    <source>
        <dbReference type="Proteomes" id="UP001055286"/>
    </source>
</evidence>
<dbReference type="Proteomes" id="UP001055286">
    <property type="component" value="Unassembled WGS sequence"/>
</dbReference>
<gene>
    <name evidence="3" type="ORF">MPEAHAMD_4384</name>
</gene>
<dbReference type="GO" id="GO:0004493">
    <property type="term" value="F:methylmalonyl-CoA epimerase activity"/>
    <property type="evidence" value="ECO:0007669"/>
    <property type="project" value="TreeGrafter"/>
</dbReference>
<name>A0AA37M637_9HYPH</name>
<dbReference type="EMBL" id="BPQJ01000022">
    <property type="protein sequence ID" value="GJD64208.1"/>
    <property type="molecule type" value="Genomic_DNA"/>
</dbReference>
<evidence type="ECO:0000259" key="2">
    <source>
        <dbReference type="PROSITE" id="PS51819"/>
    </source>
</evidence>
<keyword evidence="4" id="KW-1185">Reference proteome</keyword>
<dbReference type="GO" id="GO:0046491">
    <property type="term" value="P:L-methylmalonyl-CoA metabolic process"/>
    <property type="evidence" value="ECO:0007669"/>
    <property type="project" value="TreeGrafter"/>
</dbReference>
<dbReference type="Pfam" id="PF00903">
    <property type="entry name" value="Glyoxalase"/>
    <property type="match status" value="1"/>
</dbReference>